<dbReference type="PROSITE" id="PS51383">
    <property type="entry name" value="YJEF_C_3"/>
    <property type="match status" value="1"/>
</dbReference>
<dbReference type="PANTHER" id="PTHR12592">
    <property type="entry name" value="ATP-DEPENDENT (S)-NAD(P)H-HYDRATE DEHYDRATASE FAMILY MEMBER"/>
    <property type="match status" value="1"/>
</dbReference>
<dbReference type="SUPFAM" id="SSF64153">
    <property type="entry name" value="YjeF N-terminal domain-like"/>
    <property type="match status" value="1"/>
</dbReference>
<keyword evidence="7 17" id="KW-0067">ATP-binding</keyword>
<dbReference type="NCBIfam" id="TIGR00196">
    <property type="entry name" value="yjeF_cterm"/>
    <property type="match status" value="1"/>
</dbReference>
<dbReference type="GO" id="GO:0110051">
    <property type="term" value="P:metabolite repair"/>
    <property type="evidence" value="ECO:0007669"/>
    <property type="project" value="TreeGrafter"/>
</dbReference>
<evidence type="ECO:0000256" key="7">
    <source>
        <dbReference type="ARBA" id="ARBA00022840"/>
    </source>
</evidence>
<comment type="caution">
    <text evidence="17">Lacks conserved residue(s) required for the propagation of feature annotation.</text>
</comment>
<dbReference type="CDD" id="cd01171">
    <property type="entry name" value="YXKO-related"/>
    <property type="match status" value="1"/>
</dbReference>
<dbReference type="InterPro" id="IPR030677">
    <property type="entry name" value="Nnr"/>
</dbReference>
<evidence type="ECO:0000256" key="11">
    <source>
        <dbReference type="ARBA" id="ARBA00023235"/>
    </source>
</evidence>
<keyword evidence="9 18" id="KW-0630">Potassium</keyword>
<dbReference type="GO" id="GO:0052856">
    <property type="term" value="F:NAD(P)HX epimerase activity"/>
    <property type="evidence" value="ECO:0007669"/>
    <property type="project" value="UniProtKB-EC"/>
</dbReference>
<comment type="similarity">
    <text evidence="4 18">In the C-terminal section; belongs to the NnrD/CARKD family.</text>
</comment>
<dbReference type="Pfam" id="PF01256">
    <property type="entry name" value="Carb_kinase"/>
    <property type="match status" value="1"/>
</dbReference>
<evidence type="ECO:0000256" key="13">
    <source>
        <dbReference type="ARBA" id="ARBA00023268"/>
    </source>
</evidence>
<evidence type="ECO:0000256" key="9">
    <source>
        <dbReference type="ARBA" id="ARBA00022958"/>
    </source>
</evidence>
<evidence type="ECO:0000256" key="4">
    <source>
        <dbReference type="ARBA" id="ARBA00009524"/>
    </source>
</evidence>
<comment type="cofactor">
    <cofactor evidence="18">
        <name>K(+)</name>
        <dbReference type="ChEBI" id="CHEBI:29103"/>
    </cofactor>
    <text evidence="18">Binds 1 potassium ion per subunit.</text>
</comment>
<feature type="domain" description="YjeF N-terminal" evidence="20">
    <location>
        <begin position="25"/>
        <end position="214"/>
    </location>
</feature>
<evidence type="ECO:0000313" key="22">
    <source>
        <dbReference type="EMBL" id="KYC57775.1"/>
    </source>
</evidence>
<dbReference type="GO" id="GO:0046872">
    <property type="term" value="F:metal ion binding"/>
    <property type="evidence" value="ECO:0007669"/>
    <property type="project" value="UniProtKB-UniRule"/>
</dbReference>
<keyword evidence="11 18" id="KW-0413">Isomerase</keyword>
<dbReference type="EMBL" id="LNJB01000001">
    <property type="protein sequence ID" value="KYC55416.1"/>
    <property type="molecule type" value="Genomic_DNA"/>
</dbReference>
<feature type="binding site" evidence="17">
    <location>
        <position position="428"/>
    </location>
    <ligand>
        <name>(6S)-NADPHX</name>
        <dbReference type="ChEBI" id="CHEBI:64076"/>
    </ligand>
</feature>
<dbReference type="GO" id="GO:0005524">
    <property type="term" value="F:ATP binding"/>
    <property type="evidence" value="ECO:0007669"/>
    <property type="project" value="UniProtKB-UniRule"/>
</dbReference>
<keyword evidence="10 17" id="KW-0520">NAD</keyword>
<comment type="function">
    <text evidence="14 18">Bifunctional enzyme that catalyzes the epimerization of the S- and R-forms of NAD(P)HX and the dehydration of the S-form of NAD(P)HX at the expense of ADP, which is converted to AMP. This allows the repair of both epimers of NAD(P)HX, a damaged form of NAD(P)H that is a result of enzymatic or heat-dependent hydration.</text>
</comment>
<dbReference type="EMBL" id="LNJE01000009">
    <property type="protein sequence ID" value="KYC57775.1"/>
    <property type="molecule type" value="Genomic_DNA"/>
</dbReference>
<dbReference type="InterPro" id="IPR036652">
    <property type="entry name" value="YjeF_N_dom_sf"/>
</dbReference>
<accession>A0A150JKK9</accession>
<dbReference type="AlphaFoldDB" id="A0A150JJZ2"/>
<comment type="cofactor">
    <cofactor evidence="17">
        <name>Mg(2+)</name>
        <dbReference type="ChEBI" id="CHEBI:18420"/>
    </cofactor>
</comment>
<comment type="subunit">
    <text evidence="17">Homotetramer.</text>
</comment>
<dbReference type="EC" id="4.2.1.136" evidence="17"/>
<evidence type="ECO:0000256" key="3">
    <source>
        <dbReference type="ARBA" id="ARBA00006001"/>
    </source>
</evidence>
<comment type="similarity">
    <text evidence="3 18">In the N-terminal section; belongs to the NnrE/AIBP family.</text>
</comment>
<sequence>MLIQIIYKITPICKNLFIQVLKLLWDNMDTYIIDSNCKYYGLDTDILMENSGRGVASEIEKRFGTKNKIAIFCGLGNNGGDGFVCARYLSKENRVTVYLIGDPVDIKEGAARLNWNLLTHLNIEKILLKDSSDIEKIRSDFEIYVDAIFGVGVKGTLRRPFSDVINRINEINGIKVSIDVSSPYFISNVVISLHTPKEGATAVIDIGIPKEFNNFTGPGYVNKLNFRASDSHKGDNGRVLIIGGSDEYHGAPIYSSIAASYLSDLVYVVSPNKCAKIIKSYSPDYIVYSTEKRNFVLEDVEYLKALSEKADSILVGVGMGRCKETIETVIEFMKSITCKKIVIDADGLFAVKGNLEILKKNDVCITPHLSEYRLLFGEHLTEENILINSEKYNIKIVAKGEIDLISDGKRIIKNFTGNAGMTTGGTGDILSGLITAFSNKGTILEAACAGTFLNGIAGDITSEEMGMNFRSSDMLQRIPEALKFCRKY</sequence>
<evidence type="ECO:0000256" key="14">
    <source>
        <dbReference type="ARBA" id="ARBA00025153"/>
    </source>
</evidence>
<reference evidence="21 23" key="1">
    <citation type="journal article" date="2016" name="ISME J.">
        <title>Chasing the elusive Euryarchaeota class WSA2: genomes reveal a uniquely fastidious methyl-reducing methanogen.</title>
        <authorList>
            <person name="Nobu M.K."/>
            <person name="Narihiro T."/>
            <person name="Kuroda K."/>
            <person name="Mei R."/>
            <person name="Liu W.T."/>
        </authorList>
    </citation>
    <scope>NUCLEOTIDE SEQUENCE [LARGE SCALE GENOMIC DNA]</scope>
    <source>
        <strain evidence="21">ADurb1013_Bin02101</strain>
        <strain evidence="22">ADurb1213_Bin02801</strain>
    </source>
</reference>
<dbReference type="PATRIC" id="fig|1706435.3.peg.911"/>
<comment type="catalytic activity">
    <reaction evidence="1 18">
        <text>(6R)-NADHX = (6S)-NADHX</text>
        <dbReference type="Rhea" id="RHEA:32215"/>
        <dbReference type="ChEBI" id="CHEBI:64074"/>
        <dbReference type="ChEBI" id="CHEBI:64075"/>
        <dbReference type="EC" id="5.1.99.6"/>
    </reaction>
</comment>
<gene>
    <name evidence="21" type="primary">thiDN</name>
    <name evidence="17" type="synonym">nnrD</name>
    <name evidence="21" type="ORF">AN188_00066</name>
    <name evidence="22" type="ORF">APG09_00915</name>
</gene>
<evidence type="ECO:0000313" key="21">
    <source>
        <dbReference type="EMBL" id="KYC55416.1"/>
    </source>
</evidence>
<feature type="domain" description="YjeF C-terminal" evidence="19">
    <location>
        <begin position="216"/>
        <end position="485"/>
    </location>
</feature>
<keyword evidence="5 18" id="KW-0479">Metal-binding</keyword>
<keyword evidence="13" id="KW-0511">Multifunctional enzyme</keyword>
<dbReference type="PATRIC" id="fig|1706433.3.peg.67"/>
<comment type="caution">
    <text evidence="21">The sequence shown here is derived from an EMBL/GenBank/DDBJ whole genome shotgun (WGS) entry which is preliminary data.</text>
</comment>
<dbReference type="PROSITE" id="PS51385">
    <property type="entry name" value="YJEF_N"/>
    <property type="match status" value="1"/>
</dbReference>
<evidence type="ECO:0000256" key="8">
    <source>
        <dbReference type="ARBA" id="ARBA00022857"/>
    </source>
</evidence>
<comment type="function">
    <text evidence="17">Catalyzes the dehydration of the S-form of NAD(P)HX at the expense of ADP, which is converted to AMP. Together with NAD(P)HX epimerase, which catalyzes the epimerization of the S- and R-forms, the enzyme allows the repair of both epimers of NAD(P)HX, a damaged form of NAD(P)H that is a result of enzymatic or heat-dependent hydration.</text>
</comment>
<evidence type="ECO:0000313" key="23">
    <source>
        <dbReference type="Proteomes" id="UP000092420"/>
    </source>
</evidence>
<evidence type="ECO:0000256" key="12">
    <source>
        <dbReference type="ARBA" id="ARBA00023239"/>
    </source>
</evidence>
<dbReference type="Gene3D" id="3.40.50.10260">
    <property type="entry name" value="YjeF N-terminal domain"/>
    <property type="match status" value="1"/>
</dbReference>
<evidence type="ECO:0000256" key="15">
    <source>
        <dbReference type="ARBA" id="ARBA00048238"/>
    </source>
</evidence>
<comment type="catalytic activity">
    <reaction evidence="16 17 18">
        <text>(6S)-NADPHX + ADP = AMP + phosphate + NADPH + H(+)</text>
        <dbReference type="Rhea" id="RHEA:32235"/>
        <dbReference type="ChEBI" id="CHEBI:15378"/>
        <dbReference type="ChEBI" id="CHEBI:43474"/>
        <dbReference type="ChEBI" id="CHEBI:57783"/>
        <dbReference type="ChEBI" id="CHEBI:64076"/>
        <dbReference type="ChEBI" id="CHEBI:456215"/>
        <dbReference type="ChEBI" id="CHEBI:456216"/>
        <dbReference type="EC" id="4.2.1.136"/>
    </reaction>
</comment>
<dbReference type="Pfam" id="PF03853">
    <property type="entry name" value="YjeF_N"/>
    <property type="match status" value="1"/>
</dbReference>
<dbReference type="InterPro" id="IPR004443">
    <property type="entry name" value="YjeF_N_dom"/>
</dbReference>
<dbReference type="PIRSF" id="PIRSF017184">
    <property type="entry name" value="Nnr"/>
    <property type="match status" value="1"/>
</dbReference>
<dbReference type="HAMAP" id="MF_01965">
    <property type="entry name" value="NADHX_dehydratase"/>
    <property type="match status" value="1"/>
</dbReference>
<comment type="catalytic activity">
    <reaction evidence="15 17 18">
        <text>(6S)-NADHX + ADP = AMP + phosphate + NADH + H(+)</text>
        <dbReference type="Rhea" id="RHEA:32223"/>
        <dbReference type="ChEBI" id="CHEBI:15378"/>
        <dbReference type="ChEBI" id="CHEBI:43474"/>
        <dbReference type="ChEBI" id="CHEBI:57945"/>
        <dbReference type="ChEBI" id="CHEBI:64074"/>
        <dbReference type="ChEBI" id="CHEBI:456215"/>
        <dbReference type="ChEBI" id="CHEBI:456216"/>
        <dbReference type="EC" id="4.2.1.136"/>
    </reaction>
</comment>
<evidence type="ECO:0000259" key="19">
    <source>
        <dbReference type="PROSITE" id="PS51383"/>
    </source>
</evidence>
<evidence type="ECO:0000256" key="18">
    <source>
        <dbReference type="PIRNR" id="PIRNR017184"/>
    </source>
</evidence>
<dbReference type="InterPro" id="IPR000631">
    <property type="entry name" value="CARKD"/>
</dbReference>
<organism evidence="21 23">
    <name type="scientific">Candidatus Methanofastidiosum methylothiophilum</name>
    <dbReference type="NCBI Taxonomy" id="1705564"/>
    <lineage>
        <taxon>Archaea</taxon>
        <taxon>Methanobacteriati</taxon>
        <taxon>Methanobacteriota</taxon>
        <taxon>Stenosarchaea group</taxon>
        <taxon>Candidatus Methanofastidiosia</taxon>
        <taxon>Candidatus Methanofastidiosales</taxon>
        <taxon>Candidatus Methanofastidiosaceae</taxon>
        <taxon>Candidatus Methanofastidiosum</taxon>
    </lineage>
</organism>
<dbReference type="InterPro" id="IPR029056">
    <property type="entry name" value="Ribokinase-like"/>
</dbReference>
<feature type="binding site" evidence="17">
    <location>
        <position position="318"/>
    </location>
    <ligand>
        <name>(6S)-NADPHX</name>
        <dbReference type="ChEBI" id="CHEBI:64076"/>
    </ligand>
</feature>
<dbReference type="PANTHER" id="PTHR12592:SF0">
    <property type="entry name" value="ATP-DEPENDENT (S)-NAD(P)H-HYDRATE DEHYDRATASE"/>
    <property type="match status" value="1"/>
</dbReference>
<evidence type="ECO:0000259" key="20">
    <source>
        <dbReference type="PROSITE" id="PS51385"/>
    </source>
</evidence>
<dbReference type="Gene3D" id="3.40.1190.20">
    <property type="match status" value="1"/>
</dbReference>
<evidence type="ECO:0000256" key="6">
    <source>
        <dbReference type="ARBA" id="ARBA00022741"/>
    </source>
</evidence>
<feature type="binding site" evidence="17">
    <location>
        <position position="427"/>
    </location>
    <ligand>
        <name>AMP</name>
        <dbReference type="ChEBI" id="CHEBI:456215"/>
    </ligand>
</feature>
<dbReference type="SUPFAM" id="SSF53613">
    <property type="entry name" value="Ribokinase-like"/>
    <property type="match status" value="1"/>
</dbReference>
<name>A0A150JJZ2_9EURY</name>
<feature type="binding site" evidence="17">
    <location>
        <position position="251"/>
    </location>
    <ligand>
        <name>(6S)-NADPHX</name>
        <dbReference type="ChEBI" id="CHEBI:64076"/>
    </ligand>
</feature>
<keyword evidence="8 17" id="KW-0521">NADP</keyword>
<keyword evidence="12 17" id="KW-0456">Lyase</keyword>
<evidence type="ECO:0000256" key="2">
    <source>
        <dbReference type="ARBA" id="ARBA00000909"/>
    </source>
</evidence>
<dbReference type="GO" id="GO:0046496">
    <property type="term" value="P:nicotinamide nucleotide metabolic process"/>
    <property type="evidence" value="ECO:0007669"/>
    <property type="project" value="UniProtKB-UniRule"/>
</dbReference>
<accession>A0A150JJZ2</accession>
<accession>A0A150JDW4</accession>
<evidence type="ECO:0000256" key="16">
    <source>
        <dbReference type="ARBA" id="ARBA00049209"/>
    </source>
</evidence>
<dbReference type="GO" id="GO:0052855">
    <property type="term" value="F:ADP-dependent NAD(P)H-hydrate dehydratase activity"/>
    <property type="evidence" value="ECO:0007669"/>
    <property type="project" value="UniProtKB-UniRule"/>
</dbReference>
<proteinExistence type="inferred from homology"/>
<evidence type="ECO:0000256" key="5">
    <source>
        <dbReference type="ARBA" id="ARBA00022723"/>
    </source>
</evidence>
<evidence type="ECO:0000256" key="17">
    <source>
        <dbReference type="HAMAP-Rule" id="MF_01965"/>
    </source>
</evidence>
<comment type="similarity">
    <text evidence="17">Belongs to the NnrD/CARKD family.</text>
</comment>
<evidence type="ECO:0000256" key="1">
    <source>
        <dbReference type="ARBA" id="ARBA00000013"/>
    </source>
</evidence>
<protein>
    <recommendedName>
        <fullName evidence="17">ADP-dependent (S)-NAD(P)H-hydrate dehydratase</fullName>
        <ecNumber evidence="17">4.2.1.136</ecNumber>
    </recommendedName>
    <alternativeName>
        <fullName evidence="17">ADP-dependent NAD(P)HX dehydratase</fullName>
    </alternativeName>
</protein>
<dbReference type="Proteomes" id="UP000092420">
    <property type="component" value="Unassembled WGS sequence"/>
</dbReference>
<dbReference type="NCBIfam" id="TIGR00197">
    <property type="entry name" value="yjeF_nterm"/>
    <property type="match status" value="1"/>
</dbReference>
<evidence type="ECO:0000256" key="10">
    <source>
        <dbReference type="ARBA" id="ARBA00023027"/>
    </source>
</evidence>
<feature type="binding site" evidence="17">
    <location>
        <position position="368"/>
    </location>
    <ligand>
        <name>(6S)-NADPHX</name>
        <dbReference type="ChEBI" id="CHEBI:64076"/>
    </ligand>
</feature>
<keyword evidence="6 17" id="KW-0547">Nucleotide-binding</keyword>
<comment type="catalytic activity">
    <reaction evidence="2 18">
        <text>(6R)-NADPHX = (6S)-NADPHX</text>
        <dbReference type="Rhea" id="RHEA:32227"/>
        <dbReference type="ChEBI" id="CHEBI:64076"/>
        <dbReference type="ChEBI" id="CHEBI:64077"/>
        <dbReference type="EC" id="5.1.99.6"/>
    </reaction>
</comment>